<feature type="chain" id="PRO_5040385677" evidence="1">
    <location>
        <begin position="23"/>
        <end position="300"/>
    </location>
</feature>
<reference evidence="2" key="1">
    <citation type="submission" date="2020-06" db="EMBL/GenBank/DDBJ databases">
        <authorList>
            <consortium name="Plant Systems Biology data submission"/>
        </authorList>
    </citation>
    <scope>NUCLEOTIDE SEQUENCE</scope>
    <source>
        <strain evidence="2">D6</strain>
    </source>
</reference>
<gene>
    <name evidence="2" type="ORF">SEMRO_130_G062040.1</name>
</gene>
<dbReference type="OrthoDB" id="448536at2759"/>
<dbReference type="PANTHER" id="PTHR34801:SF6">
    <property type="entry name" value="SLL1620 PROTEIN"/>
    <property type="match status" value="1"/>
</dbReference>
<dbReference type="AlphaFoldDB" id="A0A9N8DKB7"/>
<accession>A0A9N8DKB7</accession>
<name>A0A9N8DKB7_9STRA</name>
<keyword evidence="1" id="KW-0732">Signal</keyword>
<evidence type="ECO:0000313" key="2">
    <source>
        <dbReference type="EMBL" id="CAB9502216.1"/>
    </source>
</evidence>
<proteinExistence type="predicted"/>
<sequence length="300" mass="32904">MTSSRLRILFVLLLSTFRATNSFSSWHTSRQSASLPDTALHATFTRRGTLANIIALGVASSLVQVPVAVAETIGKADDCNESYCLGVWDGLFADCPHNGNAGLPGASYLLKSGAGCASSQDDTPGIFAEPWDYSEAPNNSLDWEDQMRILVPAIQLVSARRGDKVDIELKEGRYLRVLFTDKASGEPSIGEFYFTPNDTTVQYRVGSVGDRFQSSLASLRNMERCELIRKELRYLKIPVLRNRSRSLFFGESELDTFGPGSAMLGPPAEMTTGELEGRGSDNVDPKMKIDFVQKFPLATK</sequence>
<evidence type="ECO:0000313" key="3">
    <source>
        <dbReference type="Proteomes" id="UP001153069"/>
    </source>
</evidence>
<protein>
    <submittedName>
        <fullName evidence="2">Uncharacterized protein</fullName>
    </submittedName>
</protein>
<comment type="caution">
    <text evidence="2">The sequence shown here is derived from an EMBL/GenBank/DDBJ whole genome shotgun (WGS) entry which is preliminary data.</text>
</comment>
<dbReference type="EMBL" id="CAICTM010000129">
    <property type="protein sequence ID" value="CAB9502216.1"/>
    <property type="molecule type" value="Genomic_DNA"/>
</dbReference>
<keyword evidence="3" id="KW-1185">Reference proteome</keyword>
<evidence type="ECO:0000256" key="1">
    <source>
        <dbReference type="SAM" id="SignalP"/>
    </source>
</evidence>
<organism evidence="2 3">
    <name type="scientific">Seminavis robusta</name>
    <dbReference type="NCBI Taxonomy" id="568900"/>
    <lineage>
        <taxon>Eukaryota</taxon>
        <taxon>Sar</taxon>
        <taxon>Stramenopiles</taxon>
        <taxon>Ochrophyta</taxon>
        <taxon>Bacillariophyta</taxon>
        <taxon>Bacillariophyceae</taxon>
        <taxon>Bacillariophycidae</taxon>
        <taxon>Naviculales</taxon>
        <taxon>Naviculaceae</taxon>
        <taxon>Seminavis</taxon>
    </lineage>
</organism>
<dbReference type="PANTHER" id="PTHR34801">
    <property type="entry name" value="EXPRESSED PROTEIN"/>
    <property type="match status" value="1"/>
</dbReference>
<dbReference type="Proteomes" id="UP001153069">
    <property type="component" value="Unassembled WGS sequence"/>
</dbReference>
<feature type="signal peptide" evidence="1">
    <location>
        <begin position="1"/>
        <end position="22"/>
    </location>
</feature>